<dbReference type="InterPro" id="IPR000782">
    <property type="entry name" value="FAS1_domain"/>
</dbReference>
<dbReference type="Proteomes" id="UP001156666">
    <property type="component" value="Unassembled WGS sequence"/>
</dbReference>
<feature type="domain" description="FAS1" evidence="1">
    <location>
        <begin position="18"/>
        <end position="149"/>
    </location>
</feature>
<dbReference type="InterPro" id="IPR036378">
    <property type="entry name" value="FAS1_dom_sf"/>
</dbReference>
<proteinExistence type="predicted"/>
<accession>A0AA37SMW2</accession>
<dbReference type="PROSITE" id="PS50213">
    <property type="entry name" value="FAS1"/>
    <property type="match status" value="3"/>
</dbReference>
<dbReference type="Pfam" id="PF02469">
    <property type="entry name" value="Fasciclin"/>
    <property type="match status" value="3"/>
</dbReference>
<evidence type="ECO:0000313" key="3">
    <source>
        <dbReference type="Proteomes" id="UP001156666"/>
    </source>
</evidence>
<dbReference type="Gene3D" id="2.30.180.10">
    <property type="entry name" value="FAS1 domain"/>
    <property type="match status" value="3"/>
</dbReference>
<protein>
    <recommendedName>
        <fullName evidence="1">FAS1 domain-containing protein</fullName>
    </recommendedName>
</protein>
<comment type="caution">
    <text evidence="2">The sequence shown here is derived from an EMBL/GenBank/DDBJ whole genome shotgun (WGS) entry which is preliminary data.</text>
</comment>
<keyword evidence="3" id="KW-1185">Reference proteome</keyword>
<dbReference type="PANTHER" id="PTHR10900:SF77">
    <property type="entry name" value="FI19380P1"/>
    <property type="match status" value="1"/>
</dbReference>
<dbReference type="SMART" id="SM00554">
    <property type="entry name" value="FAS1"/>
    <property type="match status" value="3"/>
</dbReference>
<sequence length="438" mass="45129">MTSSSCNSEEDPITPVGPTQNIVEIAQASGFNSLAAALVKTDLIGTLSGTTEYTVFAPTDEAFATLLAEIGQTSIDDVPNSVLEKILLYHVVPGSVLSKDISSGSVETAAGEPIALSTASGITVNGVAVISPFDVEATNGVIHTIGSVLVPNDIAQFVNTVLEPAYFNTNFTTLIEAAVKAGVVETLLTTPNLTIFAPNNEAFATSGIVPADLDAATLASVLTYHVVPAKVLSGEIPREAGTVNGGMIYFSLVDSGNFINGDYEITAVDIESGSGVVHVIDGVLLPASGNVVEKAIALSADGEFTSLIAALQRTADEGTAEQNLLNVLSSDGPFTVFAPTNAAFQALLDSNDSWATLSDIPLGTLVTVLTYHVVPARAFDKDIAGAVNAQNELPTAAGVPIILDLENLTINGNSKIIVVNQSATNGVIHAIDTVLLPQ</sequence>
<dbReference type="InterPro" id="IPR050904">
    <property type="entry name" value="Adhesion/Biosynth-related"/>
</dbReference>
<name>A0AA37SMW2_9BACT</name>
<reference evidence="2" key="1">
    <citation type="journal article" date="2014" name="Int. J. Syst. Evol. Microbiol.">
        <title>Complete genome sequence of Corynebacterium casei LMG S-19264T (=DSM 44701T), isolated from a smear-ripened cheese.</title>
        <authorList>
            <consortium name="US DOE Joint Genome Institute (JGI-PGF)"/>
            <person name="Walter F."/>
            <person name="Albersmeier A."/>
            <person name="Kalinowski J."/>
            <person name="Ruckert C."/>
        </authorList>
    </citation>
    <scope>NUCLEOTIDE SEQUENCE</scope>
    <source>
        <strain evidence="2">NBRC 108769</strain>
    </source>
</reference>
<organism evidence="2 3">
    <name type="scientific">Portibacter lacus</name>
    <dbReference type="NCBI Taxonomy" id="1099794"/>
    <lineage>
        <taxon>Bacteria</taxon>
        <taxon>Pseudomonadati</taxon>
        <taxon>Bacteroidota</taxon>
        <taxon>Saprospiria</taxon>
        <taxon>Saprospirales</taxon>
        <taxon>Haliscomenobacteraceae</taxon>
        <taxon>Portibacter</taxon>
    </lineage>
</organism>
<feature type="domain" description="FAS1" evidence="1">
    <location>
        <begin position="291"/>
        <end position="435"/>
    </location>
</feature>
<dbReference type="EMBL" id="BSOH01000001">
    <property type="protein sequence ID" value="GLR15603.1"/>
    <property type="molecule type" value="Genomic_DNA"/>
</dbReference>
<feature type="domain" description="FAS1" evidence="1">
    <location>
        <begin position="158"/>
        <end position="284"/>
    </location>
</feature>
<evidence type="ECO:0000313" key="2">
    <source>
        <dbReference type="EMBL" id="GLR15603.1"/>
    </source>
</evidence>
<evidence type="ECO:0000259" key="1">
    <source>
        <dbReference type="PROSITE" id="PS50213"/>
    </source>
</evidence>
<dbReference type="GO" id="GO:0005615">
    <property type="term" value="C:extracellular space"/>
    <property type="evidence" value="ECO:0007669"/>
    <property type="project" value="TreeGrafter"/>
</dbReference>
<gene>
    <name evidence="2" type="ORF">GCM10007940_02180</name>
</gene>
<dbReference type="FunFam" id="2.30.180.10:FF:000032">
    <property type="entry name" value="Fasciclin domain-containing protein, putative"/>
    <property type="match status" value="1"/>
</dbReference>
<dbReference type="AlphaFoldDB" id="A0AA37SMW2"/>
<reference evidence="2" key="2">
    <citation type="submission" date="2023-01" db="EMBL/GenBank/DDBJ databases">
        <title>Draft genome sequence of Portibacter lacus strain NBRC 108769.</title>
        <authorList>
            <person name="Sun Q."/>
            <person name="Mori K."/>
        </authorList>
    </citation>
    <scope>NUCLEOTIDE SEQUENCE</scope>
    <source>
        <strain evidence="2">NBRC 108769</strain>
    </source>
</reference>
<dbReference type="PANTHER" id="PTHR10900">
    <property type="entry name" value="PERIOSTIN-RELATED"/>
    <property type="match status" value="1"/>
</dbReference>
<dbReference type="SUPFAM" id="SSF82153">
    <property type="entry name" value="FAS1 domain"/>
    <property type="match status" value="3"/>
</dbReference>